<accession>B9L4F6</accession>
<keyword evidence="2" id="KW-1185">Reference proteome</keyword>
<dbReference type="OrthoDB" id="9810814at2"/>
<dbReference type="AlphaFoldDB" id="B9L4F6"/>
<dbReference type="RefSeq" id="WP_012642625.1">
    <property type="nucleotide sequence ID" value="NC_011961.1"/>
</dbReference>
<geneLocation type="plasmid" evidence="2">
    <name>Tros</name>
</geneLocation>
<dbReference type="EMBL" id="CP001276">
    <property type="protein sequence ID" value="ACM06638.1"/>
    <property type="molecule type" value="Genomic_DNA"/>
</dbReference>
<dbReference type="KEGG" id="tro:trd_A0670"/>
<evidence type="ECO:0000313" key="1">
    <source>
        <dbReference type="EMBL" id="ACM06638.1"/>
    </source>
</evidence>
<gene>
    <name evidence="1" type="ordered locus">trd_A0670</name>
</gene>
<reference evidence="1 2" key="1">
    <citation type="journal article" date="2009" name="PLoS ONE">
        <title>Complete genome sequence of the aerobic CO-oxidizing thermophile Thermomicrobium roseum.</title>
        <authorList>
            <person name="Wu D."/>
            <person name="Raymond J."/>
            <person name="Wu M."/>
            <person name="Chatterji S."/>
            <person name="Ren Q."/>
            <person name="Graham J.E."/>
            <person name="Bryant D.A."/>
            <person name="Robb F."/>
            <person name="Colman A."/>
            <person name="Tallon L.J."/>
            <person name="Badger J.H."/>
            <person name="Madupu R."/>
            <person name="Ward N.L."/>
            <person name="Eisen J.A."/>
        </authorList>
    </citation>
    <scope>NUCLEOTIDE SEQUENCE [LARGE SCALE GENOMIC DNA]</scope>
    <source>
        <strain evidence="2">ATCC 27502 / DSM 5159 / P-2</strain>
        <plasmid evidence="1">unnamed</plasmid>
    </source>
</reference>
<sequence length="329" mass="36826">MERLPRNHTVSRIGRFLVRPSRPTVDRYLAATLRESFGEPGCPLCRMLEGKERRALEAILWEQVNDPATADRLAAARGFCWEHTWALVPAGAAVHSHLGVAILLERLLRDAFRSGPARNGLARWLRPLAPCPVCEWLGQAEKTLVSATTQLVQQDPSLVYRQPGLLCRPHATALAGLLSDFPWTAWHERAEQERVSWSPLELLQHDVGRRPWYVPRPAALPAVCPHCLTEPPGHDRRWSWLRALWQPPLADCSLEVCLGHAAANDQAVPWYEELAALLDDVAAFIAAHDYRFRGTLNLAQRGSWLRALARLVGTVPAAGPHEQAQRMTV</sequence>
<evidence type="ECO:0000313" key="2">
    <source>
        <dbReference type="Proteomes" id="UP000000447"/>
    </source>
</evidence>
<dbReference type="Proteomes" id="UP000000447">
    <property type="component" value="Plasmid unnamed"/>
</dbReference>
<organism evidence="1 2">
    <name type="scientific">Thermomicrobium roseum (strain ATCC 27502 / DSM 5159 / P-2)</name>
    <dbReference type="NCBI Taxonomy" id="309801"/>
    <lineage>
        <taxon>Bacteria</taxon>
        <taxon>Pseudomonadati</taxon>
        <taxon>Thermomicrobiota</taxon>
        <taxon>Thermomicrobia</taxon>
        <taxon>Thermomicrobiales</taxon>
        <taxon>Thermomicrobiaceae</taxon>
        <taxon>Thermomicrobium</taxon>
    </lineage>
</organism>
<dbReference type="eggNOG" id="ENOG50312VM">
    <property type="taxonomic scope" value="Bacteria"/>
</dbReference>
<protein>
    <submittedName>
        <fullName evidence="1">Uncharacterized protein</fullName>
    </submittedName>
</protein>
<dbReference type="HOGENOM" id="CLU_844499_0_0_0"/>
<name>B9L4F6_THERP</name>
<proteinExistence type="predicted"/>
<keyword evidence="1" id="KW-0614">Plasmid</keyword>